<dbReference type="Gene3D" id="3.30.450.150">
    <property type="entry name" value="Haem-degrading domain"/>
    <property type="match status" value="1"/>
</dbReference>
<dbReference type="AlphaFoldDB" id="A0A9W7EDW7"/>
<evidence type="ECO:0000313" key="3">
    <source>
        <dbReference type="Proteomes" id="UP001165122"/>
    </source>
</evidence>
<dbReference type="PANTHER" id="PTHR34309:SF10">
    <property type="entry name" value="SLR1406 PROTEIN"/>
    <property type="match status" value="1"/>
</dbReference>
<dbReference type="InterPro" id="IPR038084">
    <property type="entry name" value="PduO/GlcC-like_sf"/>
</dbReference>
<dbReference type="EMBL" id="BRXW01000660">
    <property type="protein sequence ID" value="GMH72838.1"/>
    <property type="molecule type" value="Genomic_DNA"/>
</dbReference>
<dbReference type="OrthoDB" id="2276076at2759"/>
<dbReference type="PANTHER" id="PTHR34309">
    <property type="entry name" value="SLR1406 PROTEIN"/>
    <property type="match status" value="1"/>
</dbReference>
<protein>
    <recommendedName>
        <fullName evidence="4">Heme-binding protein</fullName>
    </recommendedName>
</protein>
<evidence type="ECO:0000313" key="2">
    <source>
        <dbReference type="EMBL" id="GMH72838.1"/>
    </source>
</evidence>
<accession>A0A9W7EDW7</accession>
<name>A0A9W7EDW7_9STRA</name>
<reference evidence="3" key="1">
    <citation type="journal article" date="2023" name="Commun. Biol.">
        <title>Genome analysis of Parmales, the sister group of diatoms, reveals the evolutionary specialization of diatoms from phago-mixotrophs to photoautotrophs.</title>
        <authorList>
            <person name="Ban H."/>
            <person name="Sato S."/>
            <person name="Yoshikawa S."/>
            <person name="Yamada K."/>
            <person name="Nakamura Y."/>
            <person name="Ichinomiya M."/>
            <person name="Sato N."/>
            <person name="Blanc-Mathieu R."/>
            <person name="Endo H."/>
            <person name="Kuwata A."/>
            <person name="Ogata H."/>
        </authorList>
    </citation>
    <scope>NUCLEOTIDE SEQUENCE [LARGE SCALE GENOMIC DNA]</scope>
    <source>
        <strain evidence="3">NIES 3700</strain>
    </source>
</reference>
<organism evidence="2 3">
    <name type="scientific">Triparma laevis f. longispina</name>
    <dbReference type="NCBI Taxonomy" id="1714387"/>
    <lineage>
        <taxon>Eukaryota</taxon>
        <taxon>Sar</taxon>
        <taxon>Stramenopiles</taxon>
        <taxon>Ochrophyta</taxon>
        <taxon>Bolidophyceae</taxon>
        <taxon>Parmales</taxon>
        <taxon>Triparmaceae</taxon>
        <taxon>Triparma</taxon>
    </lineage>
</organism>
<dbReference type="InterPro" id="IPR005624">
    <property type="entry name" value="PduO/GlcC-like"/>
</dbReference>
<dbReference type="Pfam" id="PF03928">
    <property type="entry name" value="HbpS-like"/>
    <property type="match status" value="1"/>
</dbReference>
<keyword evidence="3" id="KW-1185">Reference proteome</keyword>
<comment type="caution">
    <text evidence="2">The sequence shown here is derived from an EMBL/GenBank/DDBJ whole genome shotgun (WGS) entry which is preliminary data.</text>
</comment>
<sequence length="172" mass="18109">MTLLRSALSAINRITSLQTSKNYPPISIHILSPSGHTLASATQDNCPPLLYPKYALSKAKVAVGLGISSRKFSQKYISTSTSPNPAKISQMNNMAMLGDLACFPGGVVVRNSDNEIIAGIGVSGASGDQDEELASAGALEFTNSHNTPSSFGRPLQNWGQGVGNKNKDSLYP</sequence>
<dbReference type="InterPro" id="IPR052517">
    <property type="entry name" value="GlcG_carb_metab_protein"/>
</dbReference>
<dbReference type="SUPFAM" id="SSF143744">
    <property type="entry name" value="GlcG-like"/>
    <property type="match status" value="1"/>
</dbReference>
<feature type="region of interest" description="Disordered" evidence="1">
    <location>
        <begin position="133"/>
        <end position="172"/>
    </location>
</feature>
<gene>
    <name evidence="2" type="ORF">TrLO_g7019</name>
</gene>
<evidence type="ECO:0008006" key="4">
    <source>
        <dbReference type="Google" id="ProtNLM"/>
    </source>
</evidence>
<proteinExistence type="predicted"/>
<evidence type="ECO:0000256" key="1">
    <source>
        <dbReference type="SAM" id="MobiDB-lite"/>
    </source>
</evidence>
<feature type="compositionally biased region" description="Polar residues" evidence="1">
    <location>
        <begin position="141"/>
        <end position="150"/>
    </location>
</feature>
<dbReference type="Proteomes" id="UP001165122">
    <property type="component" value="Unassembled WGS sequence"/>
</dbReference>